<evidence type="ECO:0000313" key="2">
    <source>
        <dbReference type="Proteomes" id="UP000887565"/>
    </source>
</evidence>
<evidence type="ECO:0000313" key="3">
    <source>
        <dbReference type="WBParaSite" id="nRc.2.0.1.t05464-RA"/>
    </source>
</evidence>
<feature type="region of interest" description="Disordered" evidence="1">
    <location>
        <begin position="69"/>
        <end position="149"/>
    </location>
</feature>
<name>A0A915HU93_ROMCU</name>
<dbReference type="AlphaFoldDB" id="A0A915HU93"/>
<feature type="compositionally biased region" description="Polar residues" evidence="1">
    <location>
        <begin position="7"/>
        <end position="33"/>
    </location>
</feature>
<sequence length="149" mass="16497">MTDEFPMNSTNFDDSTPLSVASRRSSSFKNGQNVDRHHPTSSSSGAARLTCNKTFNNYQYCRLQYGGSVKYYTRPPSRDPVPIKERISGRKGFLQQSQSNPLSHDDDGRQDGDGVAGEREATSSPGSELSLLRVNPKKETMLNYNGEGK</sequence>
<feature type="compositionally biased region" description="Basic and acidic residues" evidence="1">
    <location>
        <begin position="103"/>
        <end position="121"/>
    </location>
</feature>
<keyword evidence="2" id="KW-1185">Reference proteome</keyword>
<evidence type="ECO:0000256" key="1">
    <source>
        <dbReference type="SAM" id="MobiDB-lite"/>
    </source>
</evidence>
<dbReference type="WBParaSite" id="nRc.2.0.1.t05464-RA">
    <property type="protein sequence ID" value="nRc.2.0.1.t05464-RA"/>
    <property type="gene ID" value="nRc.2.0.1.g05464"/>
</dbReference>
<reference evidence="3" key="1">
    <citation type="submission" date="2022-11" db="UniProtKB">
        <authorList>
            <consortium name="WormBaseParasite"/>
        </authorList>
    </citation>
    <scope>IDENTIFICATION</scope>
</reference>
<protein>
    <submittedName>
        <fullName evidence="3">Uncharacterized protein</fullName>
    </submittedName>
</protein>
<dbReference type="Proteomes" id="UP000887565">
    <property type="component" value="Unplaced"/>
</dbReference>
<organism evidence="2 3">
    <name type="scientific">Romanomermis culicivorax</name>
    <name type="common">Nematode worm</name>
    <dbReference type="NCBI Taxonomy" id="13658"/>
    <lineage>
        <taxon>Eukaryota</taxon>
        <taxon>Metazoa</taxon>
        <taxon>Ecdysozoa</taxon>
        <taxon>Nematoda</taxon>
        <taxon>Enoplea</taxon>
        <taxon>Dorylaimia</taxon>
        <taxon>Mermithida</taxon>
        <taxon>Mermithoidea</taxon>
        <taxon>Mermithidae</taxon>
        <taxon>Romanomermis</taxon>
    </lineage>
</organism>
<proteinExistence type="predicted"/>
<accession>A0A915HU93</accession>
<feature type="region of interest" description="Disordered" evidence="1">
    <location>
        <begin position="1"/>
        <end position="48"/>
    </location>
</feature>